<dbReference type="EMBL" id="AQHW01000009">
    <property type="protein sequence ID" value="KKB58646.1"/>
    <property type="molecule type" value="Genomic_DNA"/>
</dbReference>
<organism evidence="1 2">
    <name type="scientific">Parabacteroides gordonii MS-1 = DSM 23371</name>
    <dbReference type="NCBI Taxonomy" id="1203610"/>
    <lineage>
        <taxon>Bacteria</taxon>
        <taxon>Pseudomonadati</taxon>
        <taxon>Bacteroidota</taxon>
        <taxon>Bacteroidia</taxon>
        <taxon>Bacteroidales</taxon>
        <taxon>Tannerellaceae</taxon>
        <taxon>Parabacteroides</taxon>
    </lineage>
</organism>
<name>A0A0F5JLG7_9BACT</name>
<reference evidence="1 2" key="1">
    <citation type="submission" date="2013-04" db="EMBL/GenBank/DDBJ databases">
        <title>The Genome Sequence of Parabacteroides gordonii DSM 23371.</title>
        <authorList>
            <consortium name="The Broad Institute Genomics Platform"/>
            <person name="Earl A."/>
            <person name="Ward D."/>
            <person name="Feldgarden M."/>
            <person name="Gevers D."/>
            <person name="Martens E."/>
            <person name="Sakamoto M."/>
            <person name="Benno Y."/>
            <person name="Suzuki N."/>
            <person name="Matsunaga N."/>
            <person name="Koshihara K."/>
            <person name="Seki M."/>
            <person name="Komiya H."/>
            <person name="Walker B."/>
            <person name="Young S."/>
            <person name="Zeng Q."/>
            <person name="Gargeya S."/>
            <person name="Fitzgerald M."/>
            <person name="Haas B."/>
            <person name="Abouelleil A."/>
            <person name="Allen A.W."/>
            <person name="Alvarado L."/>
            <person name="Arachchi H.M."/>
            <person name="Berlin A.M."/>
            <person name="Chapman S.B."/>
            <person name="Gainer-Dewar J."/>
            <person name="Goldberg J."/>
            <person name="Griggs A."/>
            <person name="Gujja S."/>
            <person name="Hansen M."/>
            <person name="Howarth C."/>
            <person name="Imamovic A."/>
            <person name="Ireland A."/>
            <person name="Larimer J."/>
            <person name="McCowan C."/>
            <person name="Murphy C."/>
            <person name="Pearson M."/>
            <person name="Poon T.W."/>
            <person name="Priest M."/>
            <person name="Roberts A."/>
            <person name="Saif S."/>
            <person name="Shea T."/>
            <person name="Sisk P."/>
            <person name="Sykes S."/>
            <person name="Wortman J."/>
            <person name="Nusbaum C."/>
            <person name="Birren B."/>
        </authorList>
    </citation>
    <scope>NUCLEOTIDE SEQUENCE [LARGE SCALE GENOMIC DNA]</scope>
    <source>
        <strain evidence="1 2">MS-1</strain>
    </source>
</reference>
<comment type="caution">
    <text evidence="1">The sequence shown here is derived from an EMBL/GenBank/DDBJ whole genome shotgun (WGS) entry which is preliminary data.</text>
</comment>
<dbReference type="HOGENOM" id="CLU_1466861_0_0_10"/>
<evidence type="ECO:0000313" key="2">
    <source>
        <dbReference type="Proteomes" id="UP000033035"/>
    </source>
</evidence>
<protein>
    <submittedName>
        <fullName evidence="1">Uncharacterized protein</fullName>
    </submittedName>
</protein>
<dbReference type="AlphaFoldDB" id="A0A0F5JLG7"/>
<gene>
    <name evidence="1" type="ORF">HMPREF1536_01524</name>
</gene>
<keyword evidence="2" id="KW-1185">Reference proteome</keyword>
<dbReference type="Proteomes" id="UP000033035">
    <property type="component" value="Unassembled WGS sequence"/>
</dbReference>
<accession>A0A0F5JLG7</accession>
<sequence>MSLDISVYCKELTDDLMPKIVKRLNDYDMIVEVHPDVMFTNQTGFCPFKFQLTNPPAEILRGKVLVSGFELYVDDFDLAIAKEELKPKLGFWDKLLGKKQPEIAFATPDIETRLKDCRKVVSFVWHMGDSFELRFVSMVSAILTELTNGVCTYPADDIWYENKNIVEEFYKEVCDYEKSLSEEELEYHEFDGW</sequence>
<evidence type="ECO:0000313" key="1">
    <source>
        <dbReference type="EMBL" id="KKB58646.1"/>
    </source>
</evidence>
<proteinExistence type="predicted"/>
<dbReference type="RefSeq" id="WP_028726421.1">
    <property type="nucleotide sequence ID" value="NZ_AUAE01000009.1"/>
</dbReference>
<dbReference type="PATRIC" id="fig|1203610.3.peg.1559"/>